<evidence type="ECO:0000256" key="1">
    <source>
        <dbReference type="SAM" id="SignalP"/>
    </source>
</evidence>
<feature type="signal peptide" evidence="1">
    <location>
        <begin position="1"/>
        <end position="25"/>
    </location>
</feature>
<dbReference type="PANTHER" id="PTHR21666:SF270">
    <property type="entry name" value="MUREIN HYDROLASE ACTIVATOR ENVC"/>
    <property type="match status" value="1"/>
</dbReference>
<dbReference type="Gene3D" id="3.10.350.10">
    <property type="entry name" value="LysM domain"/>
    <property type="match status" value="1"/>
</dbReference>
<reference evidence="3 4" key="1">
    <citation type="journal article" date="2022" name="Front. Microbiol.">
        <title>Identification and characterization of a novel class of self-sufficient cytochrome P450 hydroxylase involved in cyclohexanecarboxylate degradation in Paraburkholderia terrae strain KU-64.</title>
        <authorList>
            <person name="Yamamoto T."/>
            <person name="Hasegawa Y."/>
            <person name="Iwaki H."/>
        </authorList>
    </citation>
    <scope>NUCLEOTIDE SEQUENCE [LARGE SCALE GENOMIC DNA]</scope>
    <source>
        <strain evidence="3 4">KU-64</strain>
    </source>
</reference>
<evidence type="ECO:0000313" key="3">
    <source>
        <dbReference type="EMBL" id="BCZ85140.1"/>
    </source>
</evidence>
<dbReference type="Gene3D" id="2.70.70.10">
    <property type="entry name" value="Glucose Permease (Domain IIA)"/>
    <property type="match status" value="1"/>
</dbReference>
<feature type="chain" id="PRO_5045828834" evidence="1">
    <location>
        <begin position="26"/>
        <end position="241"/>
    </location>
</feature>
<dbReference type="InterPro" id="IPR018392">
    <property type="entry name" value="LysM"/>
</dbReference>
<dbReference type="Proteomes" id="UP001319874">
    <property type="component" value="Chromosome 4"/>
</dbReference>
<gene>
    <name evidence="3" type="ORF">PTKU64_88150</name>
</gene>
<dbReference type="PANTHER" id="PTHR21666">
    <property type="entry name" value="PEPTIDASE-RELATED"/>
    <property type="match status" value="1"/>
</dbReference>
<dbReference type="InterPro" id="IPR016047">
    <property type="entry name" value="M23ase_b-sheet_dom"/>
</dbReference>
<accession>A0ABM7U1A8</accession>
<dbReference type="SUPFAM" id="SSF54106">
    <property type="entry name" value="LysM domain"/>
    <property type="match status" value="1"/>
</dbReference>
<proteinExistence type="predicted"/>
<feature type="domain" description="LysM" evidence="2">
    <location>
        <begin position="45"/>
        <end position="89"/>
    </location>
</feature>
<dbReference type="SUPFAM" id="SSF51261">
    <property type="entry name" value="Duplicated hybrid motif"/>
    <property type="match status" value="1"/>
</dbReference>
<dbReference type="CDD" id="cd00118">
    <property type="entry name" value="LysM"/>
    <property type="match status" value="1"/>
</dbReference>
<name>A0ABM7U1A8_9BURK</name>
<organism evidence="3 4">
    <name type="scientific">Paraburkholderia terrae</name>
    <dbReference type="NCBI Taxonomy" id="311230"/>
    <lineage>
        <taxon>Bacteria</taxon>
        <taxon>Pseudomonadati</taxon>
        <taxon>Pseudomonadota</taxon>
        <taxon>Betaproteobacteria</taxon>
        <taxon>Burkholderiales</taxon>
        <taxon>Burkholderiaceae</taxon>
        <taxon>Paraburkholderia</taxon>
    </lineage>
</organism>
<evidence type="ECO:0000313" key="4">
    <source>
        <dbReference type="Proteomes" id="UP001319874"/>
    </source>
</evidence>
<dbReference type="InterPro" id="IPR011055">
    <property type="entry name" value="Dup_hybrid_motif"/>
</dbReference>
<keyword evidence="4" id="KW-1185">Reference proteome</keyword>
<keyword evidence="3" id="KW-0449">Lipoprotein</keyword>
<dbReference type="InterPro" id="IPR050570">
    <property type="entry name" value="Cell_wall_metabolism_enzyme"/>
</dbReference>
<dbReference type="PROSITE" id="PS51257">
    <property type="entry name" value="PROKAR_LIPOPROTEIN"/>
    <property type="match status" value="1"/>
</dbReference>
<dbReference type="Pfam" id="PF01551">
    <property type="entry name" value="Peptidase_M23"/>
    <property type="match status" value="1"/>
</dbReference>
<protein>
    <submittedName>
        <fullName evidence="3">Lipoprotein</fullName>
    </submittedName>
</protein>
<dbReference type="PROSITE" id="PS51782">
    <property type="entry name" value="LYSM"/>
    <property type="match status" value="1"/>
</dbReference>
<dbReference type="EMBL" id="AP024958">
    <property type="protein sequence ID" value="BCZ85140.1"/>
    <property type="molecule type" value="Genomic_DNA"/>
</dbReference>
<dbReference type="SMART" id="SM00257">
    <property type="entry name" value="LysM"/>
    <property type="match status" value="1"/>
</dbReference>
<dbReference type="InterPro" id="IPR036779">
    <property type="entry name" value="LysM_dom_sf"/>
</dbReference>
<dbReference type="CDD" id="cd12797">
    <property type="entry name" value="M23_peptidase"/>
    <property type="match status" value="1"/>
</dbReference>
<sequence length="241" mass="25013">MMKRGRFIKARIVVLVACLTLAACSGQPWNGGATSGVAMHAVPAGFYRVAAGDTLSSIAAGYARSVQQVAEWNGLPENATVAPGQLLRVAPIKMASNSDARGLQASEDKTGMLGRATLLQPGGLAWPLHGPVLTHFVQGQHGNIEIGGKPGELVRAAAAGRVVYAGTGIRKYGALVIIKHDSGLITAYGHNSVLLVKDGDAVAQGQPIAEVGVSDADLSFVQFEIRVNGKQVDPLSYLPAL</sequence>
<evidence type="ECO:0000259" key="2">
    <source>
        <dbReference type="PROSITE" id="PS51782"/>
    </source>
</evidence>
<keyword evidence="1" id="KW-0732">Signal</keyword>
<dbReference type="Pfam" id="PF01476">
    <property type="entry name" value="LysM"/>
    <property type="match status" value="1"/>
</dbReference>